<keyword evidence="6" id="KW-1185">Reference proteome</keyword>
<feature type="compositionally biased region" description="Low complexity" evidence="1">
    <location>
        <begin position="267"/>
        <end position="281"/>
    </location>
</feature>
<evidence type="ECO:0000313" key="6">
    <source>
        <dbReference type="Proteomes" id="UP000002384"/>
    </source>
</evidence>
<feature type="compositionally biased region" description="Polar residues" evidence="1">
    <location>
        <begin position="359"/>
        <end position="371"/>
    </location>
</feature>
<feature type="domain" description="SH3b" evidence="4">
    <location>
        <begin position="366"/>
        <end position="436"/>
    </location>
</feature>
<keyword evidence="2" id="KW-0812">Transmembrane</keyword>
<dbReference type="GO" id="GO:0005524">
    <property type="term" value="F:ATP binding"/>
    <property type="evidence" value="ECO:0007669"/>
    <property type="project" value="InterPro"/>
</dbReference>
<sequence>MKPSLKPGLILRERYLILEIIETEENYRVYVSKDQQSNNENCILREFIASDENEAVRVHKELESIIQQIKALKHPHIEKIEDFWLQGEVLYLVQSYFEGETNQARLSKGYLLTEDEVIELLKQILPVLSYLHSQSIVHGDISPSHLLRNSDETLILTHFGILREIASQMGIETSDAKLLDKVKGLSRFPYGSGQDLSALAVTVLMLLTGKEPQDLFNDQSQTWDWENYKLLSDRLTDVLNQMLPTNQTVSLTSADEIIALLEPSKTSPTVSTVPLSSPFTSHTEQVNPETNSESSQTNSPGFRVVLIVASIMVVFTGIATFAINQFRNSENVVVDFPSPSPSLDAQTPNQFEFTPPTPSSQKNGSSTNATISGIPGTKNVRSGAGTVYGVIGELTTGTRVQIISSSYDSGGYLWYQIYHPSSGLRGWVAEQLITRD</sequence>
<dbReference type="InterPro" id="IPR003646">
    <property type="entry name" value="SH3-like_bac-type"/>
</dbReference>
<dbReference type="Pfam" id="PF08239">
    <property type="entry name" value="SH3_3"/>
    <property type="match status" value="1"/>
</dbReference>
<evidence type="ECO:0000256" key="2">
    <source>
        <dbReference type="SAM" id="Phobius"/>
    </source>
</evidence>
<dbReference type="RefSeq" id="WP_012599392.1">
    <property type="nucleotide sequence ID" value="NC_011733.1"/>
</dbReference>
<dbReference type="PANTHER" id="PTHR44167">
    <property type="entry name" value="OVARIAN-SPECIFIC SERINE/THREONINE-PROTEIN KINASE LOK-RELATED"/>
    <property type="match status" value="1"/>
</dbReference>
<dbReference type="EMBL" id="CP001296">
    <property type="protein sequence ID" value="ACK74159.1"/>
    <property type="molecule type" value="Genomic_DNA"/>
</dbReference>
<keyword evidence="5" id="KW-0614">Plasmid</keyword>
<accession>B7KMY7</accession>
<feature type="domain" description="Protein kinase" evidence="3">
    <location>
        <begin position="15"/>
        <end position="270"/>
    </location>
</feature>
<dbReference type="Gene3D" id="3.30.200.20">
    <property type="entry name" value="Phosphorylase Kinase, domain 1"/>
    <property type="match status" value="1"/>
</dbReference>
<dbReference type="PANTHER" id="PTHR44167:SF24">
    <property type="entry name" value="SERINE_THREONINE-PROTEIN KINASE CHK2"/>
    <property type="match status" value="1"/>
</dbReference>
<dbReference type="Pfam" id="PF00069">
    <property type="entry name" value="Pkinase"/>
    <property type="match status" value="1"/>
</dbReference>
<protein>
    <recommendedName>
        <fullName evidence="7">Serine/threonine protein kinase</fullName>
    </recommendedName>
</protein>
<feature type="compositionally biased region" description="Polar residues" evidence="1">
    <location>
        <begin position="341"/>
        <end position="352"/>
    </location>
</feature>
<evidence type="ECO:0000259" key="4">
    <source>
        <dbReference type="PROSITE" id="PS51781"/>
    </source>
</evidence>
<dbReference type="InterPro" id="IPR011009">
    <property type="entry name" value="Kinase-like_dom_sf"/>
</dbReference>
<dbReference type="KEGG" id="cyc:PCC7424_5597"/>
<dbReference type="Gene3D" id="1.10.510.10">
    <property type="entry name" value="Transferase(Phosphotransferase) domain 1"/>
    <property type="match status" value="1"/>
</dbReference>
<keyword evidence="2" id="KW-1133">Transmembrane helix</keyword>
<feature type="region of interest" description="Disordered" evidence="1">
    <location>
        <begin position="267"/>
        <end position="298"/>
    </location>
</feature>
<dbReference type="GO" id="GO:0004672">
    <property type="term" value="F:protein kinase activity"/>
    <property type="evidence" value="ECO:0007669"/>
    <property type="project" value="InterPro"/>
</dbReference>
<reference evidence="6" key="1">
    <citation type="journal article" date="2011" name="MBio">
        <title>Novel metabolic attributes of the genus Cyanothece, comprising a group of unicellular nitrogen-fixing Cyanobacteria.</title>
        <authorList>
            <person name="Bandyopadhyay A."/>
            <person name="Elvitigala T."/>
            <person name="Welsh E."/>
            <person name="Stockel J."/>
            <person name="Liberton M."/>
            <person name="Min H."/>
            <person name="Sherman L.A."/>
            <person name="Pakrasi H.B."/>
        </authorList>
    </citation>
    <scope>NUCLEOTIDE SEQUENCE [LARGE SCALE GENOMIC DNA]</scope>
    <source>
        <strain evidence="6">PCC 7424</strain>
        <plasmid evidence="6">pP742405</plasmid>
    </source>
</reference>
<evidence type="ECO:0000313" key="5">
    <source>
        <dbReference type="EMBL" id="ACK74159.1"/>
    </source>
</evidence>
<dbReference type="HOGENOM" id="CLU_000288_135_5_3"/>
<dbReference type="AlphaFoldDB" id="B7KMY7"/>
<gene>
    <name evidence="5" type="ordered locus">PCC7424_5597</name>
</gene>
<geneLocation type="plasmid" evidence="5 6">
    <name>pP742405</name>
</geneLocation>
<evidence type="ECO:0008006" key="7">
    <source>
        <dbReference type="Google" id="ProtNLM"/>
    </source>
</evidence>
<dbReference type="SUPFAM" id="SSF56112">
    <property type="entry name" value="Protein kinase-like (PK-like)"/>
    <property type="match status" value="1"/>
</dbReference>
<feature type="region of interest" description="Disordered" evidence="1">
    <location>
        <begin position="337"/>
        <end position="376"/>
    </location>
</feature>
<dbReference type="SMART" id="SM00287">
    <property type="entry name" value="SH3b"/>
    <property type="match status" value="1"/>
</dbReference>
<dbReference type="Gene3D" id="2.30.30.40">
    <property type="entry name" value="SH3 Domains"/>
    <property type="match status" value="1"/>
</dbReference>
<evidence type="ECO:0000259" key="3">
    <source>
        <dbReference type="PROSITE" id="PS50011"/>
    </source>
</evidence>
<dbReference type="PROSITE" id="PS50011">
    <property type="entry name" value="PROTEIN_KINASE_DOM"/>
    <property type="match status" value="1"/>
</dbReference>
<proteinExistence type="predicted"/>
<feature type="transmembrane region" description="Helical" evidence="2">
    <location>
        <begin position="301"/>
        <end position="323"/>
    </location>
</feature>
<name>B7KMY7_GLOC7</name>
<dbReference type="InterPro" id="IPR000719">
    <property type="entry name" value="Prot_kinase_dom"/>
</dbReference>
<dbReference type="PROSITE" id="PS51781">
    <property type="entry name" value="SH3B"/>
    <property type="match status" value="1"/>
</dbReference>
<organism evidence="5 6">
    <name type="scientific">Gloeothece citriformis (strain PCC 7424)</name>
    <name type="common">Cyanothece sp. (strain PCC 7424)</name>
    <dbReference type="NCBI Taxonomy" id="65393"/>
    <lineage>
        <taxon>Bacteria</taxon>
        <taxon>Bacillati</taxon>
        <taxon>Cyanobacteriota</taxon>
        <taxon>Cyanophyceae</taxon>
        <taxon>Oscillatoriophycideae</taxon>
        <taxon>Chroococcales</taxon>
        <taxon>Aphanothecaceae</taxon>
        <taxon>Gloeothece</taxon>
        <taxon>Gloeothece citriformis</taxon>
    </lineage>
</organism>
<evidence type="ECO:0000256" key="1">
    <source>
        <dbReference type="SAM" id="MobiDB-lite"/>
    </source>
</evidence>
<dbReference type="Proteomes" id="UP000002384">
    <property type="component" value="Plasmid pP742405"/>
</dbReference>
<dbReference type="OrthoDB" id="428645at2"/>
<dbReference type="SMART" id="SM00220">
    <property type="entry name" value="S_TKc"/>
    <property type="match status" value="1"/>
</dbReference>
<feature type="compositionally biased region" description="Polar residues" evidence="1">
    <location>
        <begin position="282"/>
        <end position="298"/>
    </location>
</feature>
<keyword evidence="2" id="KW-0472">Membrane</keyword>